<reference evidence="3 4" key="1">
    <citation type="journal article" date="2013" name="Curr. Biol.">
        <title>The Genome of the Foraminiferan Reticulomyxa filosa.</title>
        <authorList>
            <person name="Glockner G."/>
            <person name="Hulsmann N."/>
            <person name="Schleicher M."/>
            <person name="Noegel A.A."/>
            <person name="Eichinger L."/>
            <person name="Gallinger C."/>
            <person name="Pawlowski J."/>
            <person name="Sierra R."/>
            <person name="Euteneuer U."/>
            <person name="Pillet L."/>
            <person name="Moustafa A."/>
            <person name="Platzer M."/>
            <person name="Groth M."/>
            <person name="Szafranski K."/>
            <person name="Schliwa M."/>
        </authorList>
    </citation>
    <scope>NUCLEOTIDE SEQUENCE [LARGE SCALE GENOMIC DNA]</scope>
</reference>
<evidence type="ECO:0000313" key="3">
    <source>
        <dbReference type="EMBL" id="ETO35256.1"/>
    </source>
</evidence>
<keyword evidence="2" id="KW-0472">Membrane</keyword>
<accession>X6PAS9</accession>
<evidence type="ECO:0000256" key="2">
    <source>
        <dbReference type="SAM" id="Phobius"/>
    </source>
</evidence>
<sequence>MIDLIGLIPNTHHSPFELTVMCHATVHPSKAPTHAPTLPPTVNQPPKWTLCPNKHLFSFSKNESNQTVFWSIPQAIDSQAITVELWQQVYTCIDLKDTLHKVSMNKSTTTLDYCIHSSFSINVVINEDDYTLVNTDQQQYTVDNGITISKVYLVDLVAKRQNCYVRAQFVRQVSPKTAQTATSTYLGIKGHTVAWQIVILVFVICVLALAVEAVRRCVREYRAAHKKEADSTKLIRDVDATTEEKEAMTGVAPANSMQKGTSQSINGPGAANTNANANTNTNTNANTNTNTNATDETDGVAIEIQTTDNTEAPASPGKAGATAVTSN</sequence>
<keyword evidence="2" id="KW-0812">Transmembrane</keyword>
<comment type="caution">
    <text evidence="3">The sequence shown here is derived from an EMBL/GenBank/DDBJ whole genome shotgun (WGS) entry which is preliminary data.</text>
</comment>
<organism evidence="3 4">
    <name type="scientific">Reticulomyxa filosa</name>
    <dbReference type="NCBI Taxonomy" id="46433"/>
    <lineage>
        <taxon>Eukaryota</taxon>
        <taxon>Sar</taxon>
        <taxon>Rhizaria</taxon>
        <taxon>Retaria</taxon>
        <taxon>Foraminifera</taxon>
        <taxon>Monothalamids</taxon>
        <taxon>Reticulomyxidae</taxon>
        <taxon>Reticulomyxa</taxon>
    </lineage>
</organism>
<feature type="non-terminal residue" evidence="3">
    <location>
        <position position="327"/>
    </location>
</feature>
<evidence type="ECO:0000313" key="4">
    <source>
        <dbReference type="Proteomes" id="UP000023152"/>
    </source>
</evidence>
<protein>
    <submittedName>
        <fullName evidence="3">Uncharacterized protein</fullName>
    </submittedName>
</protein>
<keyword evidence="2" id="KW-1133">Transmembrane helix</keyword>
<feature type="compositionally biased region" description="Polar residues" evidence="1">
    <location>
        <begin position="255"/>
        <end position="266"/>
    </location>
</feature>
<proteinExistence type="predicted"/>
<gene>
    <name evidence="3" type="ORF">RFI_01807</name>
</gene>
<feature type="compositionally biased region" description="Low complexity" evidence="1">
    <location>
        <begin position="270"/>
        <end position="294"/>
    </location>
</feature>
<dbReference type="Proteomes" id="UP000023152">
    <property type="component" value="Unassembled WGS sequence"/>
</dbReference>
<keyword evidence="4" id="KW-1185">Reference proteome</keyword>
<dbReference type="EMBL" id="ASPP01001809">
    <property type="protein sequence ID" value="ETO35256.1"/>
    <property type="molecule type" value="Genomic_DNA"/>
</dbReference>
<dbReference type="AlphaFoldDB" id="X6PAS9"/>
<feature type="transmembrane region" description="Helical" evidence="2">
    <location>
        <begin position="193"/>
        <end position="214"/>
    </location>
</feature>
<name>X6PAS9_RETFI</name>
<feature type="region of interest" description="Disordered" evidence="1">
    <location>
        <begin position="248"/>
        <end position="327"/>
    </location>
</feature>
<evidence type="ECO:0000256" key="1">
    <source>
        <dbReference type="SAM" id="MobiDB-lite"/>
    </source>
</evidence>